<dbReference type="AlphaFoldDB" id="A0A9D9ISK4"/>
<evidence type="ECO:0000256" key="3">
    <source>
        <dbReference type="ARBA" id="ARBA00022448"/>
    </source>
</evidence>
<dbReference type="InterPro" id="IPR051045">
    <property type="entry name" value="TonB-dependent_transducer"/>
</dbReference>
<dbReference type="EMBL" id="JADIMC010000101">
    <property type="protein sequence ID" value="MBO8477086.1"/>
    <property type="molecule type" value="Genomic_DNA"/>
</dbReference>
<keyword evidence="6 10" id="KW-0812">Transmembrane</keyword>
<dbReference type="SUPFAM" id="SSF74653">
    <property type="entry name" value="TolA/TonB C-terminal domain"/>
    <property type="match status" value="1"/>
</dbReference>
<keyword evidence="8 10" id="KW-1133">Transmembrane helix</keyword>
<keyword evidence="3" id="KW-0813">Transport</keyword>
<feature type="transmembrane region" description="Helical" evidence="10">
    <location>
        <begin position="40"/>
        <end position="62"/>
    </location>
</feature>
<dbReference type="Proteomes" id="UP000823598">
    <property type="component" value="Unassembled WGS sequence"/>
</dbReference>
<evidence type="ECO:0000313" key="12">
    <source>
        <dbReference type="EMBL" id="MBO8477086.1"/>
    </source>
</evidence>
<dbReference type="GO" id="GO:0055085">
    <property type="term" value="P:transmembrane transport"/>
    <property type="evidence" value="ECO:0007669"/>
    <property type="project" value="InterPro"/>
</dbReference>
<evidence type="ECO:0000256" key="1">
    <source>
        <dbReference type="ARBA" id="ARBA00004383"/>
    </source>
</evidence>
<proteinExistence type="inferred from homology"/>
<keyword evidence="4" id="KW-1003">Cell membrane</keyword>
<keyword evidence="5" id="KW-0997">Cell inner membrane</keyword>
<dbReference type="FunFam" id="3.30.1150.10:FF:000002">
    <property type="entry name" value="Energy transducer TonB"/>
    <property type="match status" value="1"/>
</dbReference>
<dbReference type="NCBIfam" id="TIGR01352">
    <property type="entry name" value="tonB_Cterm"/>
    <property type="match status" value="1"/>
</dbReference>
<keyword evidence="9 10" id="KW-0472">Membrane</keyword>
<evidence type="ECO:0000256" key="7">
    <source>
        <dbReference type="ARBA" id="ARBA00022927"/>
    </source>
</evidence>
<comment type="subcellular location">
    <subcellularLocation>
        <location evidence="1">Cell inner membrane</location>
        <topology evidence="1">Single-pass membrane protein</topology>
        <orientation evidence="1">Periplasmic side</orientation>
    </subcellularLocation>
</comment>
<gene>
    <name evidence="12" type="ORF">IAB88_08860</name>
</gene>
<sequence>MAKDVDLSSKEWCDLIFEGKNKDFGAYQLRKHSDGRHNKAMLYVIIGVIVIGLILSAVNFALERAAAQITDEASQELVTVDMGEQEEEEPEEEMVQIEEEKPEVLPEEILNTIKVTELQIADDEDVTAEDEIKSQDELQETQTAFGQANVDKGTDDLNVVRTLKDEVIVEEKKPEPEKVFTAVEQMPQFPGGDAELMKWLSKNIKYPTMAMENNIQGQVIVQFVVTKTGDVGEVKVVRSVDKDLDREAVRVCKSLPKFIPGKMNGQAVNVWYTLPVRFKLQGLN</sequence>
<reference evidence="12" key="1">
    <citation type="submission" date="2020-10" db="EMBL/GenBank/DDBJ databases">
        <authorList>
            <person name="Gilroy R."/>
        </authorList>
    </citation>
    <scope>NUCLEOTIDE SEQUENCE</scope>
    <source>
        <strain evidence="12">6919</strain>
    </source>
</reference>
<comment type="similarity">
    <text evidence="2">Belongs to the TonB family.</text>
</comment>
<accession>A0A9D9ISK4</accession>
<evidence type="ECO:0000256" key="8">
    <source>
        <dbReference type="ARBA" id="ARBA00022989"/>
    </source>
</evidence>
<organism evidence="12 13">
    <name type="scientific">Candidatus Limisoma faecipullorum</name>
    <dbReference type="NCBI Taxonomy" id="2840854"/>
    <lineage>
        <taxon>Bacteria</taxon>
        <taxon>Pseudomonadati</taxon>
        <taxon>Bacteroidota</taxon>
        <taxon>Bacteroidia</taxon>
        <taxon>Bacteroidales</taxon>
        <taxon>Candidatus Limisoma</taxon>
    </lineage>
</organism>
<evidence type="ECO:0000256" key="5">
    <source>
        <dbReference type="ARBA" id="ARBA00022519"/>
    </source>
</evidence>
<dbReference type="PANTHER" id="PTHR33446:SF2">
    <property type="entry name" value="PROTEIN TONB"/>
    <property type="match status" value="1"/>
</dbReference>
<dbReference type="PROSITE" id="PS52015">
    <property type="entry name" value="TONB_CTD"/>
    <property type="match status" value="1"/>
</dbReference>
<name>A0A9D9ISK4_9BACT</name>
<evidence type="ECO:0000256" key="4">
    <source>
        <dbReference type="ARBA" id="ARBA00022475"/>
    </source>
</evidence>
<dbReference type="Gene3D" id="3.30.1150.10">
    <property type="match status" value="1"/>
</dbReference>
<comment type="caution">
    <text evidence="12">The sequence shown here is derived from an EMBL/GenBank/DDBJ whole genome shotgun (WGS) entry which is preliminary data.</text>
</comment>
<dbReference type="PANTHER" id="PTHR33446">
    <property type="entry name" value="PROTEIN TONB-RELATED"/>
    <property type="match status" value="1"/>
</dbReference>
<evidence type="ECO:0000313" key="13">
    <source>
        <dbReference type="Proteomes" id="UP000823598"/>
    </source>
</evidence>
<evidence type="ECO:0000256" key="6">
    <source>
        <dbReference type="ARBA" id="ARBA00022692"/>
    </source>
</evidence>
<dbReference type="GO" id="GO:0098797">
    <property type="term" value="C:plasma membrane protein complex"/>
    <property type="evidence" value="ECO:0007669"/>
    <property type="project" value="TreeGrafter"/>
</dbReference>
<evidence type="ECO:0000256" key="2">
    <source>
        <dbReference type="ARBA" id="ARBA00006555"/>
    </source>
</evidence>
<dbReference type="Pfam" id="PF03544">
    <property type="entry name" value="TonB_C"/>
    <property type="match status" value="1"/>
</dbReference>
<dbReference type="GO" id="GO:0031992">
    <property type="term" value="F:energy transducer activity"/>
    <property type="evidence" value="ECO:0007669"/>
    <property type="project" value="TreeGrafter"/>
</dbReference>
<dbReference type="GO" id="GO:0015031">
    <property type="term" value="P:protein transport"/>
    <property type="evidence" value="ECO:0007669"/>
    <property type="project" value="UniProtKB-KW"/>
</dbReference>
<evidence type="ECO:0000256" key="9">
    <source>
        <dbReference type="ARBA" id="ARBA00023136"/>
    </source>
</evidence>
<dbReference type="InterPro" id="IPR037682">
    <property type="entry name" value="TonB_C"/>
</dbReference>
<reference evidence="12" key="2">
    <citation type="journal article" date="2021" name="PeerJ">
        <title>Extensive microbial diversity within the chicken gut microbiome revealed by metagenomics and culture.</title>
        <authorList>
            <person name="Gilroy R."/>
            <person name="Ravi A."/>
            <person name="Getino M."/>
            <person name="Pursley I."/>
            <person name="Horton D.L."/>
            <person name="Alikhan N.F."/>
            <person name="Baker D."/>
            <person name="Gharbi K."/>
            <person name="Hall N."/>
            <person name="Watson M."/>
            <person name="Adriaenssens E.M."/>
            <person name="Foster-Nyarko E."/>
            <person name="Jarju S."/>
            <person name="Secka A."/>
            <person name="Antonio M."/>
            <person name="Oren A."/>
            <person name="Chaudhuri R.R."/>
            <person name="La Ragione R."/>
            <person name="Hildebrand F."/>
            <person name="Pallen M.J."/>
        </authorList>
    </citation>
    <scope>NUCLEOTIDE SEQUENCE</scope>
    <source>
        <strain evidence="12">6919</strain>
    </source>
</reference>
<feature type="domain" description="TonB C-terminal" evidence="11">
    <location>
        <begin position="191"/>
        <end position="284"/>
    </location>
</feature>
<protein>
    <submittedName>
        <fullName evidence="12">Energy transducer TonB</fullName>
    </submittedName>
</protein>
<evidence type="ECO:0000256" key="10">
    <source>
        <dbReference type="SAM" id="Phobius"/>
    </source>
</evidence>
<evidence type="ECO:0000259" key="11">
    <source>
        <dbReference type="PROSITE" id="PS52015"/>
    </source>
</evidence>
<keyword evidence="7" id="KW-0653">Protein transport</keyword>
<dbReference type="InterPro" id="IPR006260">
    <property type="entry name" value="TonB/TolA_C"/>
</dbReference>